<organism evidence="2 3">
    <name type="scientific">Vreelandella titanicae</name>
    <dbReference type="NCBI Taxonomy" id="664683"/>
    <lineage>
        <taxon>Bacteria</taxon>
        <taxon>Pseudomonadati</taxon>
        <taxon>Pseudomonadota</taxon>
        <taxon>Gammaproteobacteria</taxon>
        <taxon>Oceanospirillales</taxon>
        <taxon>Halomonadaceae</taxon>
        <taxon>Vreelandella</taxon>
    </lineage>
</organism>
<dbReference type="Proteomes" id="UP000509761">
    <property type="component" value="Chromosome"/>
</dbReference>
<dbReference type="Pfam" id="PF21880">
    <property type="entry name" value="DUF6916"/>
    <property type="match status" value="1"/>
</dbReference>
<evidence type="ECO:0000313" key="3">
    <source>
        <dbReference type="Proteomes" id="UP000509761"/>
    </source>
</evidence>
<dbReference type="RefSeq" id="WP_089690610.1">
    <property type="nucleotide sequence ID" value="NZ_CP054580.1"/>
</dbReference>
<gene>
    <name evidence="2" type="ORF">FX987_00466</name>
</gene>
<dbReference type="InterPro" id="IPR054209">
    <property type="entry name" value="DUF6916"/>
</dbReference>
<keyword evidence="3" id="KW-1185">Reference proteome</keyword>
<dbReference type="AlphaFoldDB" id="A0AAP9SYV9"/>
<accession>A0AAP9SYV9</accession>
<evidence type="ECO:0000313" key="2">
    <source>
        <dbReference type="EMBL" id="QKS22715.1"/>
    </source>
</evidence>
<protein>
    <recommendedName>
        <fullName evidence="1">DUF6916 domain-containing protein</fullName>
    </recommendedName>
</protein>
<feature type="domain" description="DUF6916" evidence="1">
    <location>
        <begin position="5"/>
        <end position="106"/>
    </location>
</feature>
<evidence type="ECO:0000259" key="1">
    <source>
        <dbReference type="Pfam" id="PF21880"/>
    </source>
</evidence>
<reference evidence="2 3" key="1">
    <citation type="submission" date="2019-12" db="EMBL/GenBank/DDBJ databases">
        <title>Genome sequencing and assembly of endphytes of Porphyra tenera.</title>
        <authorList>
            <person name="Park J.M."/>
            <person name="Shin R."/>
            <person name="Jo S.H."/>
        </authorList>
    </citation>
    <scope>NUCLEOTIDE SEQUENCE [LARGE SCALE GENOMIC DNA]</scope>
    <source>
        <strain evidence="2 3">GPM3</strain>
    </source>
</reference>
<proteinExistence type="predicted"/>
<name>A0AAP9SYV9_9GAMM</name>
<sequence>MLGTITAADFQPLQGQVCIFETVNPTLSVRLTVEQVTSRPDCQVPGAGEGREPFGVLLSGQQAEVDFTSATGVLRLGDGATLEGVYINRVLPPMGGDPRPWYQLVFN</sequence>
<dbReference type="EMBL" id="CP054580">
    <property type="protein sequence ID" value="QKS22715.1"/>
    <property type="molecule type" value="Genomic_DNA"/>
</dbReference>